<dbReference type="InterPro" id="IPR004090">
    <property type="entry name" value="Chemotax_Me-accpt_rcpt"/>
</dbReference>
<feature type="region of interest" description="Disordered" evidence="4">
    <location>
        <begin position="516"/>
        <end position="556"/>
    </location>
</feature>
<dbReference type="InterPro" id="IPR013767">
    <property type="entry name" value="PAS_fold"/>
</dbReference>
<dbReference type="SUPFAM" id="SSF55785">
    <property type="entry name" value="PYP-like sensor domain (PAS domain)"/>
    <property type="match status" value="1"/>
</dbReference>
<evidence type="ECO:0000259" key="5">
    <source>
        <dbReference type="PROSITE" id="PS50111"/>
    </source>
</evidence>
<evidence type="ECO:0000256" key="2">
    <source>
        <dbReference type="ARBA" id="ARBA00029447"/>
    </source>
</evidence>
<name>A0A6A8GC79_9EURY</name>
<dbReference type="RefSeq" id="WP_151161507.1">
    <property type="nucleotide sequence ID" value="NZ_WKJO01000001.1"/>
</dbReference>
<sequence>MGLLSRIAALVPGARARARADGGVQTDERSTVTAAAQELRLDGLLDGVGTPVFVLDADHRVIAWNAPITELTGASADEALGSEHVSEMFYPDGRRAKTLADKVLEAPQNADEEFGLSFADRSELLYHDTSTMVDHHGDERHISFTAKPLFEGDELVGVVETVHDRTDVVNRGKASLALVEEVSETMQHITDGNLAARATFTDEKGALDEEVLLVVENLNQMAARFERLANEVDGTTADLGSAIQNAARAATDIESQVTEQADLLAKGSEEMQDLSASMEEIAATSDEVASAADQARAAAENGREAGQSIRTATDQVIEISDELLDSVMELQQRMGAIEEVVEVIAEVADRTNLLALNANIEAARAGEAGEGFSVVANEVKQLANQTHEHTEEIADSIDEIQEQADETVMASEQSHEQIQVASGEIADVLASLNEIANAADSAANGITEVARATDSQATNIEEVTTTIQVAQDHARSAEEATNDITDATTAQTIALDDLANQVDELVGGDAAAVDELENLGQPHAATDGGEDGRDSASGTSSESTDSLGGFEFDQKQ</sequence>
<evidence type="ECO:0000256" key="3">
    <source>
        <dbReference type="PROSITE-ProRule" id="PRU00284"/>
    </source>
</evidence>
<gene>
    <name evidence="8" type="ORF">GJR96_02600</name>
</gene>
<dbReference type="PANTHER" id="PTHR32089">
    <property type="entry name" value="METHYL-ACCEPTING CHEMOTAXIS PROTEIN MCPB"/>
    <property type="match status" value="1"/>
</dbReference>
<dbReference type="SUPFAM" id="SSF58104">
    <property type="entry name" value="Methyl-accepting chemotaxis protein (MCP) signaling domain"/>
    <property type="match status" value="1"/>
</dbReference>
<dbReference type="GO" id="GO:0007165">
    <property type="term" value="P:signal transduction"/>
    <property type="evidence" value="ECO:0007669"/>
    <property type="project" value="UniProtKB-KW"/>
</dbReference>
<dbReference type="PROSITE" id="PS50111">
    <property type="entry name" value="CHEMOTAXIS_TRANSDUC_2"/>
    <property type="match status" value="1"/>
</dbReference>
<evidence type="ECO:0000259" key="7">
    <source>
        <dbReference type="PROSITE" id="PS50885"/>
    </source>
</evidence>
<dbReference type="InterPro" id="IPR003660">
    <property type="entry name" value="HAMP_dom"/>
</dbReference>
<proteinExistence type="inferred from homology"/>
<evidence type="ECO:0000313" key="8">
    <source>
        <dbReference type="EMBL" id="MRX20854.1"/>
    </source>
</evidence>
<dbReference type="Gene3D" id="3.30.450.20">
    <property type="entry name" value="PAS domain"/>
    <property type="match status" value="1"/>
</dbReference>
<keyword evidence="9" id="KW-1185">Reference proteome</keyword>
<protein>
    <submittedName>
        <fullName evidence="8">PAS domain-containing protein</fullName>
    </submittedName>
</protein>
<dbReference type="Pfam" id="PF00015">
    <property type="entry name" value="MCPsignal"/>
    <property type="match status" value="1"/>
</dbReference>
<dbReference type="InterPro" id="IPR000014">
    <property type="entry name" value="PAS"/>
</dbReference>
<dbReference type="Gene3D" id="1.10.287.950">
    <property type="entry name" value="Methyl-accepting chemotaxis protein"/>
    <property type="match status" value="1"/>
</dbReference>
<dbReference type="SMART" id="SM00091">
    <property type="entry name" value="PAS"/>
    <property type="match status" value="1"/>
</dbReference>
<comment type="similarity">
    <text evidence="2">Belongs to the methyl-accepting chemotaxis (MCP) protein family.</text>
</comment>
<dbReference type="PROSITE" id="PS50112">
    <property type="entry name" value="PAS"/>
    <property type="match status" value="1"/>
</dbReference>
<feature type="domain" description="HAMP" evidence="7">
    <location>
        <begin position="179"/>
        <end position="230"/>
    </location>
</feature>
<dbReference type="GO" id="GO:0004888">
    <property type="term" value="F:transmembrane signaling receptor activity"/>
    <property type="evidence" value="ECO:0007669"/>
    <property type="project" value="InterPro"/>
</dbReference>
<dbReference type="PANTHER" id="PTHR32089:SF112">
    <property type="entry name" value="LYSOZYME-LIKE PROTEIN-RELATED"/>
    <property type="match status" value="1"/>
</dbReference>
<accession>A0A6A8GC79</accession>
<reference evidence="8 9" key="1">
    <citation type="submission" date="2019-11" db="EMBL/GenBank/DDBJ databases">
        <title>Whole genome sequence of Haloferax sp. MBLA0076.</title>
        <authorList>
            <person name="Seo M.-J."/>
            <person name="Cho E.-S."/>
        </authorList>
    </citation>
    <scope>NUCLEOTIDE SEQUENCE [LARGE SCALE GENOMIC DNA]</scope>
    <source>
        <strain evidence="8 9">MBLA0076</strain>
    </source>
</reference>
<evidence type="ECO:0000256" key="1">
    <source>
        <dbReference type="ARBA" id="ARBA00023224"/>
    </source>
</evidence>
<keyword evidence="1 3" id="KW-0807">Transducer</keyword>
<evidence type="ECO:0000256" key="4">
    <source>
        <dbReference type="SAM" id="MobiDB-lite"/>
    </source>
</evidence>
<dbReference type="InterPro" id="IPR004089">
    <property type="entry name" value="MCPsignal_dom"/>
</dbReference>
<dbReference type="PRINTS" id="PR00260">
    <property type="entry name" value="CHEMTRNSDUCR"/>
</dbReference>
<dbReference type="GO" id="GO:0006935">
    <property type="term" value="P:chemotaxis"/>
    <property type="evidence" value="ECO:0007669"/>
    <property type="project" value="InterPro"/>
</dbReference>
<dbReference type="EMBL" id="WKJO01000001">
    <property type="protein sequence ID" value="MRX20854.1"/>
    <property type="molecule type" value="Genomic_DNA"/>
</dbReference>
<dbReference type="PROSITE" id="PS50885">
    <property type="entry name" value="HAMP"/>
    <property type="match status" value="1"/>
</dbReference>
<feature type="domain" description="Methyl-accepting transducer" evidence="5">
    <location>
        <begin position="235"/>
        <end position="471"/>
    </location>
</feature>
<evidence type="ECO:0000313" key="9">
    <source>
        <dbReference type="Proteomes" id="UP000439022"/>
    </source>
</evidence>
<dbReference type="AlphaFoldDB" id="A0A6A8GC79"/>
<feature type="compositionally biased region" description="Low complexity" evidence="4">
    <location>
        <begin position="535"/>
        <end position="549"/>
    </location>
</feature>
<dbReference type="CDD" id="cd00130">
    <property type="entry name" value="PAS"/>
    <property type="match status" value="1"/>
</dbReference>
<dbReference type="GO" id="GO:0016020">
    <property type="term" value="C:membrane"/>
    <property type="evidence" value="ECO:0007669"/>
    <property type="project" value="InterPro"/>
</dbReference>
<comment type="caution">
    <text evidence="8">The sequence shown here is derived from an EMBL/GenBank/DDBJ whole genome shotgun (WGS) entry which is preliminary data.</text>
</comment>
<organism evidence="8 9">
    <name type="scientific">Haloferax litoreum</name>
    <dbReference type="NCBI Taxonomy" id="2666140"/>
    <lineage>
        <taxon>Archaea</taxon>
        <taxon>Methanobacteriati</taxon>
        <taxon>Methanobacteriota</taxon>
        <taxon>Stenosarchaea group</taxon>
        <taxon>Halobacteria</taxon>
        <taxon>Halobacteriales</taxon>
        <taxon>Haloferacaceae</taxon>
        <taxon>Haloferax</taxon>
    </lineage>
</organism>
<dbReference type="Proteomes" id="UP000439022">
    <property type="component" value="Unassembled WGS sequence"/>
</dbReference>
<evidence type="ECO:0000259" key="6">
    <source>
        <dbReference type="PROSITE" id="PS50112"/>
    </source>
</evidence>
<dbReference type="GO" id="GO:0006355">
    <property type="term" value="P:regulation of DNA-templated transcription"/>
    <property type="evidence" value="ECO:0007669"/>
    <property type="project" value="InterPro"/>
</dbReference>
<dbReference type="InterPro" id="IPR035965">
    <property type="entry name" value="PAS-like_dom_sf"/>
</dbReference>
<dbReference type="Pfam" id="PF00989">
    <property type="entry name" value="PAS"/>
    <property type="match status" value="1"/>
</dbReference>
<feature type="domain" description="PAS" evidence="6">
    <location>
        <begin position="37"/>
        <end position="92"/>
    </location>
</feature>
<dbReference type="SMART" id="SM00283">
    <property type="entry name" value="MA"/>
    <property type="match status" value="1"/>
</dbReference>